<dbReference type="GO" id="GO:0005524">
    <property type="term" value="F:ATP binding"/>
    <property type="evidence" value="ECO:0007669"/>
    <property type="project" value="InterPro"/>
</dbReference>
<gene>
    <name evidence="2" type="ORF">ZHD862_LOCUS32080</name>
</gene>
<evidence type="ECO:0000313" key="3">
    <source>
        <dbReference type="Proteomes" id="UP000663864"/>
    </source>
</evidence>
<dbReference type="InterPro" id="IPR011009">
    <property type="entry name" value="Kinase-like_dom_sf"/>
</dbReference>
<dbReference type="PROSITE" id="PS00108">
    <property type="entry name" value="PROTEIN_KINASE_ST"/>
    <property type="match status" value="1"/>
</dbReference>
<dbReference type="PANTHER" id="PTHR44329">
    <property type="entry name" value="SERINE/THREONINE-PROTEIN KINASE TNNI3K-RELATED"/>
    <property type="match status" value="1"/>
</dbReference>
<dbReference type="InterPro" id="IPR051681">
    <property type="entry name" value="Ser/Thr_Kinases-Pseudokinases"/>
</dbReference>
<evidence type="ECO:0000259" key="1">
    <source>
        <dbReference type="PROSITE" id="PS50011"/>
    </source>
</evidence>
<sequence length="264" mass="29685">MDSIRCPNIVSFYGACTETGKYALVMEYMSLGSLYKILHEDNLVLTWSERLSVAFQTASGINYLHQLPEPILHRDIKSLNFLMERAYEGYTAKVCDFGLARTRDETTRQTTSNPPLVCTLQWTAPEILLAGHHTDKTDIYSLGVVYWELATSQIPYDGLPDGVIRVFVLAGDRLKIPEGIPSIFYELIKKCWAQQPNDRPNSFHVIEMIEKCIQMQSASTTTAVSITEAKNETHSSKVQNDTTTAATASVVKTGFFSTMKKVRR</sequence>
<accession>A0A815JJ66</accession>
<reference evidence="2" key="1">
    <citation type="submission" date="2021-02" db="EMBL/GenBank/DDBJ databases">
        <authorList>
            <person name="Nowell W R."/>
        </authorList>
    </citation>
    <scope>NUCLEOTIDE SEQUENCE</scope>
</reference>
<dbReference type="PIRSF" id="PIRSF000654">
    <property type="entry name" value="Integrin-linked_kinase"/>
    <property type="match status" value="1"/>
</dbReference>
<dbReference type="EMBL" id="CAJNOT010003376">
    <property type="protein sequence ID" value="CAF1380323.1"/>
    <property type="molecule type" value="Genomic_DNA"/>
</dbReference>
<dbReference type="GO" id="GO:0004674">
    <property type="term" value="F:protein serine/threonine kinase activity"/>
    <property type="evidence" value="ECO:0007669"/>
    <property type="project" value="TreeGrafter"/>
</dbReference>
<organism evidence="2 3">
    <name type="scientific">Rotaria sordida</name>
    <dbReference type="NCBI Taxonomy" id="392033"/>
    <lineage>
        <taxon>Eukaryota</taxon>
        <taxon>Metazoa</taxon>
        <taxon>Spiralia</taxon>
        <taxon>Gnathifera</taxon>
        <taxon>Rotifera</taxon>
        <taxon>Eurotatoria</taxon>
        <taxon>Bdelloidea</taxon>
        <taxon>Philodinida</taxon>
        <taxon>Philodinidae</taxon>
        <taxon>Rotaria</taxon>
    </lineage>
</organism>
<dbReference type="SUPFAM" id="SSF56112">
    <property type="entry name" value="Protein kinase-like (PK-like)"/>
    <property type="match status" value="1"/>
</dbReference>
<dbReference type="PRINTS" id="PR00109">
    <property type="entry name" value="TYRKINASE"/>
</dbReference>
<dbReference type="Proteomes" id="UP000663864">
    <property type="component" value="Unassembled WGS sequence"/>
</dbReference>
<protein>
    <recommendedName>
        <fullName evidence="1">Protein kinase domain-containing protein</fullName>
    </recommendedName>
</protein>
<feature type="domain" description="Protein kinase" evidence="1">
    <location>
        <begin position="1"/>
        <end position="213"/>
    </location>
</feature>
<dbReference type="Gene3D" id="1.10.510.10">
    <property type="entry name" value="Transferase(Phosphotransferase) domain 1"/>
    <property type="match status" value="1"/>
</dbReference>
<evidence type="ECO:0000313" key="2">
    <source>
        <dbReference type="EMBL" id="CAF1380323.1"/>
    </source>
</evidence>
<dbReference type="AlphaFoldDB" id="A0A815JJ66"/>
<dbReference type="InterPro" id="IPR001245">
    <property type="entry name" value="Ser-Thr/Tyr_kinase_cat_dom"/>
</dbReference>
<dbReference type="SMART" id="SM00220">
    <property type="entry name" value="S_TKc"/>
    <property type="match status" value="1"/>
</dbReference>
<dbReference type="InterPro" id="IPR000719">
    <property type="entry name" value="Prot_kinase_dom"/>
</dbReference>
<dbReference type="PROSITE" id="PS50011">
    <property type="entry name" value="PROTEIN_KINASE_DOM"/>
    <property type="match status" value="1"/>
</dbReference>
<name>A0A815JJ66_9BILA</name>
<dbReference type="InterPro" id="IPR008271">
    <property type="entry name" value="Ser/Thr_kinase_AS"/>
</dbReference>
<proteinExistence type="predicted"/>
<dbReference type="Gene3D" id="3.30.200.20">
    <property type="entry name" value="Phosphorylase Kinase, domain 1"/>
    <property type="match status" value="1"/>
</dbReference>
<comment type="caution">
    <text evidence="2">The sequence shown here is derived from an EMBL/GenBank/DDBJ whole genome shotgun (WGS) entry which is preliminary data.</text>
</comment>
<dbReference type="Pfam" id="PF07714">
    <property type="entry name" value="PK_Tyr_Ser-Thr"/>
    <property type="match status" value="1"/>
</dbReference>